<sequence length="179" mass="20548">MAEYDWSQFHVRMYYLAPLNEVFRRFSTAAGLQSFFIHHATHSSAEGVNRAADEIVQTGDRYHWVYVHSLEHGGTFERVEPDRLVCFTFGHMKVNVSFRDLGQATEVDLHQTNCAIVDPERVWQHVNCRSCWIYFMTNLRSVLAGGPDLRDHDHPNWNDSVSIGFDPESGPGVPRRPTA</sequence>
<evidence type="ECO:0000313" key="5">
    <source>
        <dbReference type="Proteomes" id="UP000697710"/>
    </source>
</evidence>
<feature type="domain" description="Activator of Hsp90 ATPase homologue 1/2-like C-terminal" evidence="3">
    <location>
        <begin position="17"/>
        <end position="143"/>
    </location>
</feature>
<evidence type="ECO:0000256" key="1">
    <source>
        <dbReference type="ARBA" id="ARBA00006817"/>
    </source>
</evidence>
<dbReference type="AlphaFoldDB" id="A0A956RPR8"/>
<reference evidence="4" key="1">
    <citation type="submission" date="2020-04" db="EMBL/GenBank/DDBJ databases">
        <authorList>
            <person name="Zhang T."/>
        </authorList>
    </citation>
    <scope>NUCLEOTIDE SEQUENCE</scope>
    <source>
        <strain evidence="4">HKST-UBA01</strain>
    </source>
</reference>
<dbReference type="SUPFAM" id="SSF55961">
    <property type="entry name" value="Bet v1-like"/>
    <property type="match status" value="1"/>
</dbReference>
<comment type="caution">
    <text evidence="4">The sequence shown here is derived from an EMBL/GenBank/DDBJ whole genome shotgun (WGS) entry which is preliminary data.</text>
</comment>
<dbReference type="EMBL" id="JAGQHR010000393">
    <property type="protein sequence ID" value="MCA9728473.1"/>
    <property type="molecule type" value="Genomic_DNA"/>
</dbReference>
<name>A0A956RPR8_UNCEI</name>
<accession>A0A956RPR8</accession>
<reference evidence="4" key="2">
    <citation type="journal article" date="2021" name="Microbiome">
        <title>Successional dynamics and alternative stable states in a saline activated sludge microbial community over 9 years.</title>
        <authorList>
            <person name="Wang Y."/>
            <person name="Ye J."/>
            <person name="Ju F."/>
            <person name="Liu L."/>
            <person name="Boyd J.A."/>
            <person name="Deng Y."/>
            <person name="Parks D.H."/>
            <person name="Jiang X."/>
            <person name="Yin X."/>
            <person name="Woodcroft B.J."/>
            <person name="Tyson G.W."/>
            <person name="Hugenholtz P."/>
            <person name="Polz M.F."/>
            <person name="Zhang T."/>
        </authorList>
    </citation>
    <scope>NUCLEOTIDE SEQUENCE</scope>
    <source>
        <strain evidence="4">HKST-UBA01</strain>
    </source>
</reference>
<dbReference type="InterPro" id="IPR023393">
    <property type="entry name" value="START-like_dom_sf"/>
</dbReference>
<proteinExistence type="inferred from homology"/>
<protein>
    <submittedName>
        <fullName evidence="4">SRPBCC domain-containing protein</fullName>
    </submittedName>
</protein>
<evidence type="ECO:0000256" key="2">
    <source>
        <dbReference type="SAM" id="MobiDB-lite"/>
    </source>
</evidence>
<organism evidence="4 5">
    <name type="scientific">Eiseniibacteriota bacterium</name>
    <dbReference type="NCBI Taxonomy" id="2212470"/>
    <lineage>
        <taxon>Bacteria</taxon>
        <taxon>Candidatus Eiseniibacteriota</taxon>
    </lineage>
</organism>
<dbReference type="Pfam" id="PF08327">
    <property type="entry name" value="AHSA1"/>
    <property type="match status" value="1"/>
</dbReference>
<dbReference type="Proteomes" id="UP000697710">
    <property type="component" value="Unassembled WGS sequence"/>
</dbReference>
<gene>
    <name evidence="4" type="ORF">KC729_12365</name>
</gene>
<dbReference type="Gene3D" id="3.30.530.20">
    <property type="match status" value="1"/>
</dbReference>
<evidence type="ECO:0000313" key="4">
    <source>
        <dbReference type="EMBL" id="MCA9728473.1"/>
    </source>
</evidence>
<comment type="similarity">
    <text evidence="1">Belongs to the AHA1 family.</text>
</comment>
<dbReference type="InterPro" id="IPR013538">
    <property type="entry name" value="ASHA1/2-like_C"/>
</dbReference>
<evidence type="ECO:0000259" key="3">
    <source>
        <dbReference type="Pfam" id="PF08327"/>
    </source>
</evidence>
<feature type="region of interest" description="Disordered" evidence="2">
    <location>
        <begin position="160"/>
        <end position="179"/>
    </location>
</feature>